<keyword evidence="2" id="KW-0436">Ligase</keyword>
<protein>
    <submittedName>
        <fullName evidence="2">Phenylacetate--CoA ligase family protein</fullName>
    </submittedName>
</protein>
<organism evidence="2">
    <name type="scientific">Geobacter metallireducens</name>
    <dbReference type="NCBI Taxonomy" id="28232"/>
    <lineage>
        <taxon>Bacteria</taxon>
        <taxon>Pseudomonadati</taxon>
        <taxon>Thermodesulfobacteriota</taxon>
        <taxon>Desulfuromonadia</taxon>
        <taxon>Geobacterales</taxon>
        <taxon>Geobacteraceae</taxon>
        <taxon>Geobacter</taxon>
    </lineage>
</organism>
<dbReference type="PANTHER" id="PTHR36932">
    <property type="entry name" value="CAPSULAR POLYSACCHARIDE BIOSYNTHESIS PROTEIN"/>
    <property type="match status" value="1"/>
</dbReference>
<evidence type="ECO:0000259" key="1">
    <source>
        <dbReference type="Pfam" id="PF00501"/>
    </source>
</evidence>
<dbReference type="InterPro" id="IPR042099">
    <property type="entry name" value="ANL_N_sf"/>
</dbReference>
<dbReference type="PANTHER" id="PTHR36932:SF1">
    <property type="entry name" value="CAPSULAR POLYSACCHARIDE BIOSYNTHESIS PROTEIN"/>
    <property type="match status" value="1"/>
</dbReference>
<dbReference type="GO" id="GO:0016874">
    <property type="term" value="F:ligase activity"/>
    <property type="evidence" value="ECO:0007669"/>
    <property type="project" value="UniProtKB-KW"/>
</dbReference>
<name>A0A831U1M7_GEOME</name>
<dbReference type="Pfam" id="PF00501">
    <property type="entry name" value="AMP-binding"/>
    <property type="match status" value="1"/>
</dbReference>
<comment type="caution">
    <text evidence="2">The sequence shown here is derived from an EMBL/GenBank/DDBJ whole genome shotgun (WGS) entry which is preliminary data.</text>
</comment>
<dbReference type="EMBL" id="DSOV01000040">
    <property type="protein sequence ID" value="HEN42473.1"/>
    <property type="molecule type" value="Genomic_DNA"/>
</dbReference>
<feature type="domain" description="AMP-dependent synthetase/ligase" evidence="1">
    <location>
        <begin position="180"/>
        <end position="297"/>
    </location>
</feature>
<evidence type="ECO:0000313" key="2">
    <source>
        <dbReference type="EMBL" id="HEN42473.1"/>
    </source>
</evidence>
<accession>A0A831U1M7</accession>
<sequence>MKSIIRNVLFPMHERLKHHTTIEQHRELERVQWLAPEEIRRIQREKLGRFLETVKGTVPHYRGIPTSPEQFSAIPFTTKAIIRANTDAFKAAGAQRLTRFNTGGSSGEPLIFYLGKQRISADVAAKLRATRWWGVDIGDREAVIWGAPVELSKQDRIRELRDRIFQTKLLSAFDMTEETMTAYLAFLREYRPKQVFGYPSSISLLCDVAKRKNIRLDDLGVKVVFCTAERLYDHQRQTIAEAFGAPVANGYGSRDGGFIAHECPEGRLHVTDENILLEILDEQGNPVPKGVAGEMVVTHLESHEFPFIRYRTGDVGVLSDERCPCGRGLTVLKSVEGRATDFIVTPSRKVLHGLALIYKVRDTVGVEAFKIVQEDYDRITLYLVVNGSFTPRCEEEIRKDWDRRLDNEVAVQIEYVERIPPEKSGKFRYVASKVTV</sequence>
<dbReference type="InterPro" id="IPR053158">
    <property type="entry name" value="CapK_Type1_Caps_Biosynth"/>
</dbReference>
<dbReference type="InterPro" id="IPR000873">
    <property type="entry name" value="AMP-dep_synth/lig_dom"/>
</dbReference>
<gene>
    <name evidence="2" type="ORF">ENQ87_08855</name>
</gene>
<proteinExistence type="predicted"/>
<dbReference type="Gene3D" id="3.40.50.12780">
    <property type="entry name" value="N-terminal domain of ligase-like"/>
    <property type="match status" value="1"/>
</dbReference>
<dbReference type="SUPFAM" id="SSF56801">
    <property type="entry name" value="Acetyl-CoA synthetase-like"/>
    <property type="match status" value="1"/>
</dbReference>
<reference evidence="2" key="1">
    <citation type="journal article" date="2020" name="mSystems">
        <title>Genome- and Community-Level Interaction Insights into Carbon Utilization and Element Cycling Functions of Hydrothermarchaeota in Hydrothermal Sediment.</title>
        <authorList>
            <person name="Zhou Z."/>
            <person name="Liu Y."/>
            <person name="Xu W."/>
            <person name="Pan J."/>
            <person name="Luo Z.H."/>
            <person name="Li M."/>
        </authorList>
    </citation>
    <scope>NUCLEOTIDE SEQUENCE [LARGE SCALE GENOMIC DNA]</scope>
    <source>
        <strain evidence="2">SpSt-349</strain>
    </source>
</reference>
<dbReference type="AlphaFoldDB" id="A0A831U1M7"/>